<sequence>MKSNAQQLIKQGDHLFGKKSPILNLWQEIAEQFYPERADFTVCRSLGDEFADHLMTSYPVMARRDLGNSFSSMLRRDKWFNLKTGYEDNNDHASKVWLEWARDVQFRAMYDRRTQFVRATKEADHDYAAFGQCAISVELNKNADGLLYRCWHLRDMAWCENAEGLIDTVHRKWKPTVRDLKNIFGSKVHPRINDSIEKEPYREVECRHIVIPSEQYEGFKTPYVSIYIDVENQHVMEETGVFHRVYVIPRWQTVAGSQYAYSPATIVALPDARLIQSISRVLLEAGEKAVDPPMVASREVFRDDFNLMAGGITWADIEMDTDIRNVISEFGKSSNLPAGINIRDDVRVMISQAFYLDKLSLPDVREMTAYEVSQRVQEYIRQALPIFAPIEYEYNGDLCEMTFDLLMRGGAFGSPMDIPDALRGQDVQFTFESPLQAAIGQEKQGLLQNTAQMLGIAAQIDPSVTADVDIRTAFRDAMDGFGVPAKWMRSEDDADQIIQQQAQQQQTQQAVEGVQQGADVMQNIAAASQAAEAIG</sequence>
<keyword evidence="2" id="KW-1188">Viral release from host cell</keyword>
<evidence type="ECO:0000256" key="2">
    <source>
        <dbReference type="ARBA" id="ARBA00022612"/>
    </source>
</evidence>
<dbReference type="RefSeq" id="WP_173634919.1">
    <property type="nucleotide sequence ID" value="NZ_CP054212.1"/>
</dbReference>
<dbReference type="Proteomes" id="UP000505325">
    <property type="component" value="Chromosome"/>
</dbReference>
<evidence type="ECO:0000313" key="5">
    <source>
        <dbReference type="Proteomes" id="UP000505325"/>
    </source>
</evidence>
<evidence type="ECO:0000313" key="4">
    <source>
        <dbReference type="EMBL" id="QKJ88022.1"/>
    </source>
</evidence>
<evidence type="ECO:0000256" key="1">
    <source>
        <dbReference type="ARBA" id="ARBA00004328"/>
    </source>
</evidence>
<gene>
    <name evidence="4" type="ORF">PMPD1_3089</name>
</gene>
<dbReference type="KEGG" id="pmak:PMPD1_3089"/>
<dbReference type="Pfam" id="PF12236">
    <property type="entry name" value="Head-tail_con"/>
    <property type="match status" value="1"/>
</dbReference>
<protein>
    <recommendedName>
        <fullName evidence="6">Phage tail protein</fullName>
    </recommendedName>
</protein>
<accession>A0A6M8UM92</accession>
<dbReference type="EMBL" id="CP054212">
    <property type="protein sequence ID" value="QKJ88022.1"/>
    <property type="molecule type" value="Genomic_DNA"/>
</dbReference>
<reference evidence="4 5" key="1">
    <citation type="submission" date="2020-06" db="EMBL/GenBank/DDBJ databases">
        <title>Genome sequence of Paramixta manurensis strain PD-1.</title>
        <authorList>
            <person name="Lee C.W."/>
            <person name="Kim J."/>
        </authorList>
    </citation>
    <scope>NUCLEOTIDE SEQUENCE [LARGE SCALE GENOMIC DNA]</scope>
    <source>
        <strain evidence="4 5">PD-1</strain>
    </source>
</reference>
<dbReference type="AlphaFoldDB" id="A0A6M8UM92"/>
<name>A0A6M8UM92_9GAMM</name>
<dbReference type="InterPro" id="IPR020991">
    <property type="entry name" value="Connector_podovirus"/>
</dbReference>
<organism evidence="4 5">
    <name type="scientific">Paramixta manurensis</name>
    <dbReference type="NCBI Taxonomy" id="2740817"/>
    <lineage>
        <taxon>Bacteria</taxon>
        <taxon>Pseudomonadati</taxon>
        <taxon>Pseudomonadota</taxon>
        <taxon>Gammaproteobacteria</taxon>
        <taxon>Enterobacterales</taxon>
        <taxon>Erwiniaceae</taxon>
        <taxon>Paramixta</taxon>
    </lineage>
</organism>
<keyword evidence="3" id="KW-0231">Viral genome packaging</keyword>
<comment type="subcellular location">
    <subcellularLocation>
        <location evidence="1">Virion</location>
    </subcellularLocation>
</comment>
<evidence type="ECO:0008006" key="6">
    <source>
        <dbReference type="Google" id="ProtNLM"/>
    </source>
</evidence>
<evidence type="ECO:0000256" key="3">
    <source>
        <dbReference type="ARBA" id="ARBA00023219"/>
    </source>
</evidence>
<proteinExistence type="predicted"/>
<keyword evidence="5" id="KW-1185">Reference proteome</keyword>